<dbReference type="NCBIfam" id="NF045515">
    <property type="entry name" value="Glp_gephyrin"/>
    <property type="match status" value="1"/>
</dbReference>
<evidence type="ECO:0000256" key="1">
    <source>
        <dbReference type="ARBA" id="ARBA00001946"/>
    </source>
</evidence>
<feature type="domain" description="MoaB/Mog" evidence="10">
    <location>
        <begin position="180"/>
        <end position="317"/>
    </location>
</feature>
<dbReference type="FunFam" id="2.170.190.11:FF:000001">
    <property type="entry name" value="Molybdopterin molybdenumtransferase"/>
    <property type="match status" value="1"/>
</dbReference>
<evidence type="ECO:0000256" key="7">
    <source>
        <dbReference type="ARBA" id="ARBA00022842"/>
    </source>
</evidence>
<dbReference type="Pfam" id="PF03454">
    <property type="entry name" value="MoeA_C"/>
    <property type="match status" value="1"/>
</dbReference>
<dbReference type="InterPro" id="IPR005111">
    <property type="entry name" value="MoeA_C_domain_IV"/>
</dbReference>
<accession>A0A6J6KM76</accession>
<comment type="catalytic activity">
    <reaction evidence="9">
        <text>adenylyl-molybdopterin + molybdate = Mo-molybdopterin + AMP + H(+)</text>
        <dbReference type="Rhea" id="RHEA:35047"/>
        <dbReference type="ChEBI" id="CHEBI:15378"/>
        <dbReference type="ChEBI" id="CHEBI:36264"/>
        <dbReference type="ChEBI" id="CHEBI:62727"/>
        <dbReference type="ChEBI" id="CHEBI:71302"/>
        <dbReference type="ChEBI" id="CHEBI:456215"/>
        <dbReference type="EC" id="2.10.1.1"/>
    </reaction>
</comment>
<dbReference type="InterPro" id="IPR005110">
    <property type="entry name" value="MoeA_linker/N"/>
</dbReference>
<evidence type="ECO:0000256" key="2">
    <source>
        <dbReference type="ARBA" id="ARBA00005046"/>
    </source>
</evidence>
<dbReference type="InterPro" id="IPR036425">
    <property type="entry name" value="MoaB/Mog-like_dom_sf"/>
</dbReference>
<comment type="pathway">
    <text evidence="2">Cofactor biosynthesis; molybdopterin biosynthesis.</text>
</comment>
<evidence type="ECO:0000313" key="11">
    <source>
        <dbReference type="EMBL" id="CAB4649019.1"/>
    </source>
</evidence>
<keyword evidence="8" id="KW-0501">Molybdenum cofactor biosynthesis</keyword>
<dbReference type="GO" id="GO:0005829">
    <property type="term" value="C:cytosol"/>
    <property type="evidence" value="ECO:0007669"/>
    <property type="project" value="TreeGrafter"/>
</dbReference>
<evidence type="ECO:0000259" key="10">
    <source>
        <dbReference type="SMART" id="SM00852"/>
    </source>
</evidence>
<dbReference type="EMBL" id="CAEZWM010000019">
    <property type="protein sequence ID" value="CAB4649019.1"/>
    <property type="molecule type" value="Genomic_DNA"/>
</dbReference>
<dbReference type="Pfam" id="PF03453">
    <property type="entry name" value="MoeA_N"/>
    <property type="match status" value="1"/>
</dbReference>
<dbReference type="AlphaFoldDB" id="A0A6J6KM76"/>
<sequence>MRSLEEVKAEILGSVSPLAPVVVPAGDALGLVLAETVRAAEAVPPFANTAMDGYALRCADTAGATQDAPVTLNVVGDLPAGYAPSVDVGEGEAVRIMTGAPIPDGADSIIPVERTSRDCATRVQVHAEVKLNDHIRPVGGDVLPGDAVFAQGDVLGPASIGVLSSLAVSSVRVYPRPRVAVISTGDELVEGGGALAAGQIRDSNRPMLLAMVTDAGCEAIDLGIARDDESALEEALLDAADKYDAIVTSGGVSVGDYDVVKAVLARIGVLVWSQVAIKPAKPLAFGVIGSTPIYGLPGNPVSSNISFELFARPALRAMAGHTVLERPVVDAVATADFGRRSDGKIHFDRVTVSLGAAGFTAERSGGQGSNVLSAMAHANGLAILPDGDGVEAGGSLRVMLLTDHFSYPEGSEFSGAPRT</sequence>
<dbReference type="GO" id="GO:0061599">
    <property type="term" value="F:molybdopterin molybdotransferase activity"/>
    <property type="evidence" value="ECO:0007669"/>
    <property type="project" value="UniProtKB-EC"/>
</dbReference>
<dbReference type="Gene3D" id="3.90.105.10">
    <property type="entry name" value="Molybdopterin biosynthesis moea protein, domain 2"/>
    <property type="match status" value="1"/>
</dbReference>
<gene>
    <name evidence="11" type="ORF">UFOPK2242_00287</name>
</gene>
<dbReference type="PANTHER" id="PTHR10192">
    <property type="entry name" value="MOLYBDOPTERIN BIOSYNTHESIS PROTEIN"/>
    <property type="match status" value="1"/>
</dbReference>
<dbReference type="Gene3D" id="3.40.980.10">
    <property type="entry name" value="MoaB/Mog-like domain"/>
    <property type="match status" value="1"/>
</dbReference>
<dbReference type="GO" id="GO:0006777">
    <property type="term" value="P:Mo-molybdopterin cofactor biosynthetic process"/>
    <property type="evidence" value="ECO:0007669"/>
    <property type="project" value="UniProtKB-KW"/>
</dbReference>
<protein>
    <recommendedName>
        <fullName evidence="3">molybdopterin molybdotransferase</fullName>
        <ecNumber evidence="3">2.10.1.1</ecNumber>
    </recommendedName>
</protein>
<dbReference type="Pfam" id="PF00994">
    <property type="entry name" value="MoCF_biosynth"/>
    <property type="match status" value="1"/>
</dbReference>
<dbReference type="SUPFAM" id="SSF53218">
    <property type="entry name" value="Molybdenum cofactor biosynthesis proteins"/>
    <property type="match status" value="1"/>
</dbReference>
<keyword evidence="5" id="KW-0808">Transferase</keyword>
<evidence type="ECO:0000256" key="3">
    <source>
        <dbReference type="ARBA" id="ARBA00013269"/>
    </source>
</evidence>
<dbReference type="Gene3D" id="2.170.190.11">
    <property type="entry name" value="Molybdopterin biosynthesis moea protein, domain 3"/>
    <property type="match status" value="1"/>
</dbReference>
<dbReference type="EC" id="2.10.1.1" evidence="3"/>
<dbReference type="FunFam" id="3.40.980.10:FF:000004">
    <property type="entry name" value="Molybdopterin molybdenumtransferase"/>
    <property type="match status" value="1"/>
</dbReference>
<reference evidence="11" key="1">
    <citation type="submission" date="2020-05" db="EMBL/GenBank/DDBJ databases">
        <authorList>
            <person name="Chiriac C."/>
            <person name="Salcher M."/>
            <person name="Ghai R."/>
            <person name="Kavagutti S V."/>
        </authorList>
    </citation>
    <scope>NUCLEOTIDE SEQUENCE</scope>
</reference>
<dbReference type="UniPathway" id="UPA00344"/>
<dbReference type="PANTHER" id="PTHR10192:SF5">
    <property type="entry name" value="GEPHYRIN"/>
    <property type="match status" value="1"/>
</dbReference>
<proteinExistence type="predicted"/>
<dbReference type="InterPro" id="IPR001453">
    <property type="entry name" value="MoaB/Mog_dom"/>
</dbReference>
<comment type="cofactor">
    <cofactor evidence="1">
        <name>Mg(2+)</name>
        <dbReference type="ChEBI" id="CHEBI:18420"/>
    </cofactor>
</comment>
<dbReference type="CDD" id="cd00887">
    <property type="entry name" value="MoeA"/>
    <property type="match status" value="1"/>
</dbReference>
<evidence type="ECO:0000256" key="8">
    <source>
        <dbReference type="ARBA" id="ARBA00023150"/>
    </source>
</evidence>
<dbReference type="SUPFAM" id="SSF63867">
    <property type="entry name" value="MoeA C-terminal domain-like"/>
    <property type="match status" value="1"/>
</dbReference>
<dbReference type="GO" id="GO:0046872">
    <property type="term" value="F:metal ion binding"/>
    <property type="evidence" value="ECO:0007669"/>
    <property type="project" value="UniProtKB-KW"/>
</dbReference>
<dbReference type="SMART" id="SM00852">
    <property type="entry name" value="MoCF_biosynth"/>
    <property type="match status" value="1"/>
</dbReference>
<evidence type="ECO:0000256" key="9">
    <source>
        <dbReference type="ARBA" id="ARBA00047317"/>
    </source>
</evidence>
<keyword evidence="4" id="KW-0500">Molybdenum</keyword>
<dbReference type="NCBIfam" id="TIGR00177">
    <property type="entry name" value="molyb_syn"/>
    <property type="match status" value="1"/>
</dbReference>
<keyword evidence="6" id="KW-0479">Metal-binding</keyword>
<dbReference type="InterPro" id="IPR036688">
    <property type="entry name" value="MoeA_C_domain_IV_sf"/>
</dbReference>
<organism evidence="11">
    <name type="scientific">freshwater metagenome</name>
    <dbReference type="NCBI Taxonomy" id="449393"/>
    <lineage>
        <taxon>unclassified sequences</taxon>
        <taxon>metagenomes</taxon>
        <taxon>ecological metagenomes</taxon>
    </lineage>
</organism>
<dbReference type="InterPro" id="IPR038987">
    <property type="entry name" value="MoeA-like"/>
</dbReference>
<evidence type="ECO:0000256" key="4">
    <source>
        <dbReference type="ARBA" id="ARBA00022505"/>
    </source>
</evidence>
<keyword evidence="7" id="KW-0460">Magnesium</keyword>
<evidence type="ECO:0000256" key="6">
    <source>
        <dbReference type="ARBA" id="ARBA00022723"/>
    </source>
</evidence>
<dbReference type="SUPFAM" id="SSF63882">
    <property type="entry name" value="MoeA N-terminal region -like"/>
    <property type="match status" value="1"/>
</dbReference>
<name>A0A6J6KM76_9ZZZZ</name>
<dbReference type="InterPro" id="IPR036135">
    <property type="entry name" value="MoeA_linker/N_sf"/>
</dbReference>
<evidence type="ECO:0000256" key="5">
    <source>
        <dbReference type="ARBA" id="ARBA00022679"/>
    </source>
</evidence>
<dbReference type="Gene3D" id="2.40.340.10">
    <property type="entry name" value="MoeA, C-terminal, domain IV"/>
    <property type="match status" value="1"/>
</dbReference>